<keyword evidence="1" id="KW-0328">Glycosyltransferase</keyword>
<protein>
    <submittedName>
        <fullName evidence="1">Glycogen synthase GlgA</fullName>
        <ecNumber evidence="1">2.4.1.21</ecNumber>
    </submittedName>
</protein>
<dbReference type="GO" id="GO:0005829">
    <property type="term" value="C:cytosol"/>
    <property type="evidence" value="ECO:0007669"/>
    <property type="project" value="TreeGrafter"/>
</dbReference>
<evidence type="ECO:0000313" key="2">
    <source>
        <dbReference type="Proteomes" id="UP000028680"/>
    </source>
</evidence>
<sequence>MLDNGGQLALLGSGDPALEVALLKAAAKHQNLSVKIGYDEKLSHQMMAGGDAILVPSRFEPCGLTQLYGLRYGTVPLVALTGGLADTVINASPAAMVRKVATGIQFFPINAHAFANAFNRLLTLYSDKDVWRSIQRNAMKQPVGWEAAAQTYKDLYESVL</sequence>
<dbReference type="SUPFAM" id="SSF53756">
    <property type="entry name" value="UDP-Glycosyltransferase/glycogen phosphorylase"/>
    <property type="match status" value="1"/>
</dbReference>
<dbReference type="GO" id="GO:0009011">
    <property type="term" value="F:alpha-1,4-glucan glucosyltransferase (ADP-glucose donor) activity"/>
    <property type="evidence" value="ECO:0007669"/>
    <property type="project" value="UniProtKB-EC"/>
</dbReference>
<dbReference type="AlphaFoldDB" id="A0AAN0RHD6"/>
<proteinExistence type="predicted"/>
<dbReference type="EMBL" id="CP003984">
    <property type="protein sequence ID" value="AII86286.1"/>
    <property type="molecule type" value="Genomic_DNA"/>
</dbReference>
<organism evidence="1 2">
    <name type="scientific">Planktomarina temperata RCA23</name>
    <dbReference type="NCBI Taxonomy" id="666509"/>
    <lineage>
        <taxon>Bacteria</taxon>
        <taxon>Pseudomonadati</taxon>
        <taxon>Pseudomonadota</taxon>
        <taxon>Alphaproteobacteria</taxon>
        <taxon>Rhodobacterales</taxon>
        <taxon>Paracoccaceae</taxon>
        <taxon>Planktomarina</taxon>
    </lineage>
</organism>
<dbReference type="Gene3D" id="3.40.50.2000">
    <property type="entry name" value="Glycogen Phosphorylase B"/>
    <property type="match status" value="2"/>
</dbReference>
<name>A0AAN0RHD6_9RHOB</name>
<keyword evidence="2" id="KW-1185">Reference proteome</keyword>
<dbReference type="KEGG" id="ptp:RCA23_c07300"/>
<dbReference type="Proteomes" id="UP000028680">
    <property type="component" value="Chromosome"/>
</dbReference>
<dbReference type="EC" id="2.4.1.21" evidence="1"/>
<accession>A0AAN0RHD6</accession>
<gene>
    <name evidence="1" type="primary">glgA</name>
    <name evidence="1" type="ORF">RCA23_c07300</name>
</gene>
<dbReference type="PANTHER" id="PTHR45825:SF11">
    <property type="entry name" value="ALPHA AMYLASE DOMAIN-CONTAINING PROTEIN"/>
    <property type="match status" value="1"/>
</dbReference>
<keyword evidence="1" id="KW-0808">Transferase</keyword>
<evidence type="ECO:0000313" key="1">
    <source>
        <dbReference type="EMBL" id="AII86286.1"/>
    </source>
</evidence>
<dbReference type="PANTHER" id="PTHR45825">
    <property type="entry name" value="GRANULE-BOUND STARCH SYNTHASE 1, CHLOROPLASTIC/AMYLOPLASTIC"/>
    <property type="match status" value="1"/>
</dbReference>
<dbReference type="GO" id="GO:0005978">
    <property type="term" value="P:glycogen biosynthetic process"/>
    <property type="evidence" value="ECO:0007669"/>
    <property type="project" value="TreeGrafter"/>
</dbReference>
<reference evidence="1 2" key="1">
    <citation type="journal article" date="2014" name="ISME J.">
        <title>Adaptation of an abundant Roseobacter RCA organism to pelagic systems revealed by genomic and transcriptomic analyses.</title>
        <authorList>
            <person name="Voget S."/>
            <person name="Wemheuer B."/>
            <person name="Brinkhoff T."/>
            <person name="Vollmers J."/>
            <person name="Dietrich S."/>
            <person name="Giebel H.A."/>
            <person name="Beardsley C."/>
            <person name="Sardemann C."/>
            <person name="Bakenhus I."/>
            <person name="Billerbeck S."/>
            <person name="Daniel R."/>
            <person name="Simon M."/>
        </authorList>
    </citation>
    <scope>NUCLEOTIDE SEQUENCE [LARGE SCALE GENOMIC DNA]</scope>
    <source>
        <strain evidence="1 2">RCA23</strain>
    </source>
</reference>